<proteinExistence type="predicted"/>
<evidence type="ECO:0000313" key="1">
    <source>
        <dbReference type="EMBL" id="EFM10148.1"/>
    </source>
</evidence>
<evidence type="ECO:0000313" key="2">
    <source>
        <dbReference type="Proteomes" id="UP000005387"/>
    </source>
</evidence>
<gene>
    <name evidence="1" type="ORF">PaecuDRAFT_3107</name>
</gene>
<name>E0IBR8_9BACL</name>
<accession>E0IBR8</accession>
<reference evidence="1 2" key="1">
    <citation type="submission" date="2010-07" db="EMBL/GenBank/DDBJ databases">
        <title>The draft genome of Paenibacillus curdlanolyticus YK9.</title>
        <authorList>
            <consortium name="US DOE Joint Genome Institute (JGI-PGF)"/>
            <person name="Lucas S."/>
            <person name="Copeland A."/>
            <person name="Lapidus A."/>
            <person name="Cheng J.-F."/>
            <person name="Bruce D."/>
            <person name="Goodwin L."/>
            <person name="Pitluck S."/>
            <person name="Land M.L."/>
            <person name="Hauser L."/>
            <person name="Chang Y.-J."/>
            <person name="Jeffries C."/>
            <person name="Anderson I.J."/>
            <person name="Johnson E."/>
            <person name="Loganathan U."/>
            <person name="Mulhopadhyay B."/>
            <person name="Kyrpides N."/>
            <person name="Woyke T.J."/>
        </authorList>
    </citation>
    <scope>NUCLEOTIDE SEQUENCE [LARGE SCALE GENOMIC DNA]</scope>
    <source>
        <strain evidence="1 2">YK9</strain>
    </source>
</reference>
<protein>
    <submittedName>
        <fullName evidence="1">Uncharacterized protein</fullName>
    </submittedName>
</protein>
<dbReference type="AlphaFoldDB" id="E0IBR8"/>
<dbReference type="EMBL" id="AEDD01000008">
    <property type="protein sequence ID" value="EFM10148.1"/>
    <property type="molecule type" value="Genomic_DNA"/>
</dbReference>
<organism evidence="1 2">
    <name type="scientific">Paenibacillus curdlanolyticus YK9</name>
    <dbReference type="NCBI Taxonomy" id="717606"/>
    <lineage>
        <taxon>Bacteria</taxon>
        <taxon>Bacillati</taxon>
        <taxon>Bacillota</taxon>
        <taxon>Bacilli</taxon>
        <taxon>Bacillales</taxon>
        <taxon>Paenibacillaceae</taxon>
        <taxon>Paenibacillus</taxon>
    </lineage>
</organism>
<dbReference type="Proteomes" id="UP000005387">
    <property type="component" value="Unassembled WGS sequence"/>
</dbReference>
<dbReference type="STRING" id="717606.PaecuDRAFT_3107"/>
<sequence length="131" mass="14644">MDVEQNHQRSVISLTTASKAQHIPKDPFVDIASSLMEITNLLRSLATCNEAIFKSLDKQSELLVEVSKDSSDTNFAVKYNVDSSMRSVSHAIECIINMQVEQRVREAIKDGDTSFSIIDYITTMKLDKSAD</sequence>
<keyword evidence="2" id="KW-1185">Reference proteome</keyword>